<sequence length="106" mass="12155">MANQPGITRRVVRCSNLHIVRPESNKRVPALRCIYHGLIRYHATIKGYKCRSMKSFNLNLLNLYSNSINSIVIYVQTSCQRSQAQELTNAEIGLARRNYTLIDTNT</sequence>
<gene>
    <name evidence="1" type="ORF">V1478_013623</name>
</gene>
<dbReference type="Proteomes" id="UP001607302">
    <property type="component" value="Unassembled WGS sequence"/>
</dbReference>
<comment type="caution">
    <text evidence="1">The sequence shown here is derived from an EMBL/GenBank/DDBJ whole genome shotgun (WGS) entry which is preliminary data.</text>
</comment>
<evidence type="ECO:0000313" key="2">
    <source>
        <dbReference type="Proteomes" id="UP001607302"/>
    </source>
</evidence>
<protein>
    <submittedName>
        <fullName evidence="1">Uncharacterized protein</fullName>
    </submittedName>
</protein>
<proteinExistence type="predicted"/>
<evidence type="ECO:0000313" key="1">
    <source>
        <dbReference type="EMBL" id="KAL2715947.1"/>
    </source>
</evidence>
<keyword evidence="2" id="KW-1185">Reference proteome</keyword>
<organism evidence="1 2">
    <name type="scientific">Vespula squamosa</name>
    <name type="common">Southern yellow jacket</name>
    <name type="synonym">Wasp</name>
    <dbReference type="NCBI Taxonomy" id="30214"/>
    <lineage>
        <taxon>Eukaryota</taxon>
        <taxon>Metazoa</taxon>
        <taxon>Ecdysozoa</taxon>
        <taxon>Arthropoda</taxon>
        <taxon>Hexapoda</taxon>
        <taxon>Insecta</taxon>
        <taxon>Pterygota</taxon>
        <taxon>Neoptera</taxon>
        <taxon>Endopterygota</taxon>
        <taxon>Hymenoptera</taxon>
        <taxon>Apocrita</taxon>
        <taxon>Aculeata</taxon>
        <taxon>Vespoidea</taxon>
        <taxon>Vespidae</taxon>
        <taxon>Vespinae</taxon>
        <taxon>Vespula</taxon>
    </lineage>
</organism>
<dbReference type="EMBL" id="JAUDFV010000154">
    <property type="protein sequence ID" value="KAL2715947.1"/>
    <property type="molecule type" value="Genomic_DNA"/>
</dbReference>
<dbReference type="AlphaFoldDB" id="A0ABD2A612"/>
<accession>A0ABD2A612</accession>
<name>A0ABD2A612_VESSQ</name>
<reference evidence="1 2" key="1">
    <citation type="journal article" date="2024" name="Ann. Entomol. Soc. Am.">
        <title>Genomic analyses of the southern and eastern yellowjacket wasps (Hymenoptera: Vespidae) reveal evolutionary signatures of social life.</title>
        <authorList>
            <person name="Catto M.A."/>
            <person name="Caine P.B."/>
            <person name="Orr S.E."/>
            <person name="Hunt B.G."/>
            <person name="Goodisman M.A.D."/>
        </authorList>
    </citation>
    <scope>NUCLEOTIDE SEQUENCE [LARGE SCALE GENOMIC DNA]</scope>
    <source>
        <strain evidence="1">233</strain>
        <tissue evidence="1">Head and thorax</tissue>
    </source>
</reference>